<evidence type="ECO:0000256" key="2">
    <source>
        <dbReference type="ARBA" id="ARBA00022737"/>
    </source>
</evidence>
<dbReference type="InterPro" id="IPR019775">
    <property type="entry name" value="WD40_repeat_CS"/>
</dbReference>
<dbReference type="RefSeq" id="WP_197441413.1">
    <property type="nucleotide sequence ID" value="NZ_SIHI01000031.1"/>
</dbReference>
<dbReference type="InterPro" id="IPR001680">
    <property type="entry name" value="WD40_rpt"/>
</dbReference>
<dbReference type="PROSITE" id="PS50294">
    <property type="entry name" value="WD_REPEATS_REGION"/>
    <property type="match status" value="1"/>
</dbReference>
<evidence type="ECO:0000256" key="5">
    <source>
        <dbReference type="SAM" id="SignalP"/>
    </source>
</evidence>
<gene>
    <name evidence="7" type="ORF">KOR42_44220</name>
</gene>
<dbReference type="PANTHER" id="PTHR19848">
    <property type="entry name" value="WD40 REPEAT PROTEIN"/>
    <property type="match status" value="1"/>
</dbReference>
<feature type="repeat" description="WD" evidence="3">
    <location>
        <begin position="316"/>
        <end position="357"/>
    </location>
</feature>
<dbReference type="Pfam" id="PF00400">
    <property type="entry name" value="WD40"/>
    <property type="match status" value="3"/>
</dbReference>
<feature type="signal peptide" evidence="5">
    <location>
        <begin position="1"/>
        <end position="23"/>
    </location>
</feature>
<dbReference type="Proteomes" id="UP000317243">
    <property type="component" value="Unassembled WGS sequence"/>
</dbReference>
<dbReference type="SUPFAM" id="SSF50998">
    <property type="entry name" value="Quinoprotein alcohol dehydrogenase-like"/>
    <property type="match status" value="1"/>
</dbReference>
<evidence type="ECO:0000313" key="8">
    <source>
        <dbReference type="Proteomes" id="UP000317243"/>
    </source>
</evidence>
<accession>A0A5C5W194</accession>
<evidence type="ECO:0000313" key="7">
    <source>
        <dbReference type="EMBL" id="TWT43542.1"/>
    </source>
</evidence>
<evidence type="ECO:0000256" key="3">
    <source>
        <dbReference type="PROSITE-ProRule" id="PRU00221"/>
    </source>
</evidence>
<dbReference type="EMBL" id="SIHI01000031">
    <property type="protein sequence ID" value="TWT43542.1"/>
    <property type="molecule type" value="Genomic_DNA"/>
</dbReference>
<keyword evidence="8" id="KW-1185">Reference proteome</keyword>
<dbReference type="PROSITE" id="PS50082">
    <property type="entry name" value="WD_REPEATS_2"/>
    <property type="match status" value="2"/>
</dbReference>
<dbReference type="PANTHER" id="PTHR19848:SF8">
    <property type="entry name" value="F-BOX AND WD REPEAT DOMAIN CONTAINING 7"/>
    <property type="match status" value="1"/>
</dbReference>
<dbReference type="PROSITE" id="PS00678">
    <property type="entry name" value="WD_REPEATS_1"/>
    <property type="match status" value="1"/>
</dbReference>
<name>A0A5C5W194_9PLAN</name>
<dbReference type="InterPro" id="IPR011047">
    <property type="entry name" value="Quinoprotein_ADH-like_sf"/>
</dbReference>
<feature type="repeat" description="WD" evidence="3">
    <location>
        <begin position="274"/>
        <end position="315"/>
    </location>
</feature>
<evidence type="ECO:0000256" key="1">
    <source>
        <dbReference type="ARBA" id="ARBA00022574"/>
    </source>
</evidence>
<keyword evidence="1 3" id="KW-0853">WD repeat</keyword>
<dbReference type="Pfam" id="PF07635">
    <property type="entry name" value="PSCyt1"/>
    <property type="match status" value="1"/>
</dbReference>
<keyword evidence="5" id="KW-0732">Signal</keyword>
<keyword evidence="2" id="KW-0677">Repeat</keyword>
<dbReference type="InterPro" id="IPR015943">
    <property type="entry name" value="WD40/YVTN_repeat-like_dom_sf"/>
</dbReference>
<protein>
    <submittedName>
        <fullName evidence="7">WD domain, G-beta repeat</fullName>
    </submittedName>
</protein>
<comment type="caution">
    <text evidence="7">The sequence shown here is derived from an EMBL/GenBank/DDBJ whole genome shotgun (WGS) entry which is preliminary data.</text>
</comment>
<dbReference type="AlphaFoldDB" id="A0A5C5W194"/>
<reference evidence="7 8" key="1">
    <citation type="submission" date="2019-02" db="EMBL/GenBank/DDBJ databases">
        <title>Deep-cultivation of Planctomycetes and their phenomic and genomic characterization uncovers novel biology.</title>
        <authorList>
            <person name="Wiegand S."/>
            <person name="Jogler M."/>
            <person name="Boedeker C."/>
            <person name="Pinto D."/>
            <person name="Vollmers J."/>
            <person name="Rivas-Marin E."/>
            <person name="Kohn T."/>
            <person name="Peeters S.H."/>
            <person name="Heuer A."/>
            <person name="Rast P."/>
            <person name="Oberbeckmann S."/>
            <person name="Bunk B."/>
            <person name="Jeske O."/>
            <person name="Meyerdierks A."/>
            <person name="Storesund J.E."/>
            <person name="Kallscheuer N."/>
            <person name="Luecker S."/>
            <person name="Lage O.M."/>
            <person name="Pohl T."/>
            <person name="Merkel B.J."/>
            <person name="Hornburger P."/>
            <person name="Mueller R.-W."/>
            <person name="Bruemmer F."/>
            <person name="Labrenz M."/>
            <person name="Spormann A.M."/>
            <person name="Op Den Camp H."/>
            <person name="Overmann J."/>
            <person name="Amann R."/>
            <person name="Jetten M.S.M."/>
            <person name="Mascher T."/>
            <person name="Medema M.H."/>
            <person name="Devos D.P."/>
            <person name="Kaster A.-K."/>
            <person name="Ovreas L."/>
            <person name="Rohde M."/>
            <person name="Galperin M.Y."/>
            <person name="Jogler C."/>
        </authorList>
    </citation>
    <scope>NUCLEOTIDE SEQUENCE [LARGE SCALE GENOMIC DNA]</scope>
    <source>
        <strain evidence="7 8">KOR42</strain>
    </source>
</reference>
<feature type="chain" id="PRO_5022841954" evidence="5">
    <location>
        <begin position="24"/>
        <end position="519"/>
    </location>
</feature>
<evidence type="ECO:0000259" key="6">
    <source>
        <dbReference type="Pfam" id="PF07635"/>
    </source>
</evidence>
<dbReference type="Gene3D" id="2.130.10.10">
    <property type="entry name" value="YVTN repeat-like/Quinoprotein amine dehydrogenase"/>
    <property type="match status" value="2"/>
</dbReference>
<organism evidence="7 8">
    <name type="scientific">Thalassoglobus neptunius</name>
    <dbReference type="NCBI Taxonomy" id="1938619"/>
    <lineage>
        <taxon>Bacteria</taxon>
        <taxon>Pseudomonadati</taxon>
        <taxon>Planctomycetota</taxon>
        <taxon>Planctomycetia</taxon>
        <taxon>Planctomycetales</taxon>
        <taxon>Planctomycetaceae</taxon>
        <taxon>Thalassoglobus</taxon>
    </lineage>
</organism>
<dbReference type="SMART" id="SM00320">
    <property type="entry name" value="WD40"/>
    <property type="match status" value="7"/>
</dbReference>
<feature type="region of interest" description="Disordered" evidence="4">
    <location>
        <begin position="458"/>
        <end position="478"/>
    </location>
</feature>
<proteinExistence type="predicted"/>
<dbReference type="InterPro" id="IPR011429">
    <property type="entry name" value="Cyt_c_Planctomycete-type"/>
</dbReference>
<sequence length="519" mass="55887" precursor="true">MSKRRLSALIILWLTSLATSSLAQSTDDVVTYDQLRPVIRKRCASCHSRNQPRAGLDLSTLSGLQAGSDSGPVVVAGEPENSLLYTVVAHLEEPTMPPGKPKIPSGEIKLLHDWIAGGLISKPGGEPTLARSNGAQNAAITTVTPLTQLTAITAMAMDPKGERIAVSGLKEIVILDAKSHAPLHAFPFPEGEVFSLRFSSDGEWLIAGGGLGGDSGKVIVFEVSSGKRLIETPEEYESVLSADATPDRKYLAWGGPWRSIRIFDVARQEVVSTLTGQTDWVLSVSFSPDGLLVAGSDRFGGIRIWSTHEGKEFWNLRGHTGAVPELVWSPNSDQLLSIGEDGTARIWNLHTGESEAVWDFNKGALRAAAWHSSGQIALGSRNKEVTIVSPEGQVIHEFSTADEVTKLVFDPTGTELLVADVSGRIHPFNTQSGTHGDPLTLPVAQALARIEIPWPQRSRATRDESILPKEEAPPATSEDALLQAVLEAEEAVRVTEESLIKLRKAAASLREALEQRNAE</sequence>
<evidence type="ECO:0000256" key="4">
    <source>
        <dbReference type="SAM" id="MobiDB-lite"/>
    </source>
</evidence>
<feature type="domain" description="Cytochrome C Planctomycete-type" evidence="6">
    <location>
        <begin position="43"/>
        <end position="98"/>
    </location>
</feature>
<feature type="compositionally biased region" description="Basic and acidic residues" evidence="4">
    <location>
        <begin position="460"/>
        <end position="472"/>
    </location>
</feature>